<dbReference type="InterPro" id="IPR016024">
    <property type="entry name" value="ARM-type_fold"/>
</dbReference>
<gene>
    <name evidence="1" type="ORF">Tco_1079320</name>
</gene>
<dbReference type="Gene3D" id="1.25.10.10">
    <property type="entry name" value="Leucine-rich Repeat Variant"/>
    <property type="match status" value="1"/>
</dbReference>
<accession>A0ABQ5HRJ2</accession>
<dbReference type="PANTHER" id="PTHR10257">
    <property type="entry name" value="SERINE/THREONINE PROTEIN PHOSPHATASE 2A PP2A REGULATORY SUBUNIT B"/>
    <property type="match status" value="1"/>
</dbReference>
<name>A0ABQ5HRJ2_9ASTR</name>
<reference evidence="1" key="2">
    <citation type="submission" date="2022-01" db="EMBL/GenBank/DDBJ databases">
        <authorList>
            <person name="Yamashiro T."/>
            <person name="Shiraishi A."/>
            <person name="Satake H."/>
            <person name="Nakayama K."/>
        </authorList>
    </citation>
    <scope>NUCLEOTIDE SEQUENCE</scope>
</reference>
<evidence type="ECO:0000313" key="1">
    <source>
        <dbReference type="EMBL" id="GJT90475.1"/>
    </source>
</evidence>
<dbReference type="InterPro" id="IPR011989">
    <property type="entry name" value="ARM-like"/>
</dbReference>
<proteinExistence type="predicted"/>
<dbReference type="Proteomes" id="UP001151760">
    <property type="component" value="Unassembled WGS sequence"/>
</dbReference>
<dbReference type="SUPFAM" id="SSF48371">
    <property type="entry name" value="ARM repeat"/>
    <property type="match status" value="1"/>
</dbReference>
<organism evidence="1 2">
    <name type="scientific">Tanacetum coccineum</name>
    <dbReference type="NCBI Taxonomy" id="301880"/>
    <lineage>
        <taxon>Eukaryota</taxon>
        <taxon>Viridiplantae</taxon>
        <taxon>Streptophyta</taxon>
        <taxon>Embryophyta</taxon>
        <taxon>Tracheophyta</taxon>
        <taxon>Spermatophyta</taxon>
        <taxon>Magnoliopsida</taxon>
        <taxon>eudicotyledons</taxon>
        <taxon>Gunneridae</taxon>
        <taxon>Pentapetalae</taxon>
        <taxon>asterids</taxon>
        <taxon>campanulids</taxon>
        <taxon>Asterales</taxon>
        <taxon>Asteraceae</taxon>
        <taxon>Asteroideae</taxon>
        <taxon>Anthemideae</taxon>
        <taxon>Anthemidinae</taxon>
        <taxon>Tanacetum</taxon>
    </lineage>
</organism>
<dbReference type="PANTHER" id="PTHR10257:SF119">
    <property type="entry name" value="SERINE_THREONINE PROTEIN PHOSPHATASE 2A 59 KDA REGULATORY SUBUNIT B' ZETA ISOFORM"/>
    <property type="match status" value="1"/>
</dbReference>
<dbReference type="InterPro" id="IPR002554">
    <property type="entry name" value="PP2A_B56"/>
</dbReference>
<evidence type="ECO:0000313" key="2">
    <source>
        <dbReference type="Proteomes" id="UP001151760"/>
    </source>
</evidence>
<reference evidence="1" key="1">
    <citation type="journal article" date="2022" name="Int. J. Mol. Sci.">
        <title>Draft Genome of Tanacetum Coccineum: Genomic Comparison of Closely Related Tanacetum-Family Plants.</title>
        <authorList>
            <person name="Yamashiro T."/>
            <person name="Shiraishi A."/>
            <person name="Nakayama K."/>
            <person name="Satake H."/>
        </authorList>
    </citation>
    <scope>NUCLEOTIDE SEQUENCE</scope>
</reference>
<protein>
    <submittedName>
        <fullName evidence="1">Serine/threonine protein phosphatase 2A 59 kDa regulatory subunit B' gamma isoform</fullName>
    </submittedName>
</protein>
<sequence length="175" mass="20369">MQLCKTNPETKTNYHTIDVHFDVEHLAGAITAKLDRIWVDLVCKEIKSLLNKIDYVEHQIETDSNVDEGFDEACKTEHERYYQMDGTAKAVFYQYAIRRLIRGVSPSREVAERALFLWNNDHIKNLITQNRSVILPLIFHALEKNTRGHWNQAVQSLTLNVRKIFSDAGQTLFHE</sequence>
<comment type="caution">
    <text evidence="1">The sequence shown here is derived from an EMBL/GenBank/DDBJ whole genome shotgun (WGS) entry which is preliminary data.</text>
</comment>
<keyword evidence="2" id="KW-1185">Reference proteome</keyword>
<dbReference type="EMBL" id="BQNB010019924">
    <property type="protein sequence ID" value="GJT90475.1"/>
    <property type="molecule type" value="Genomic_DNA"/>
</dbReference>
<dbReference type="Pfam" id="PF01603">
    <property type="entry name" value="B56"/>
    <property type="match status" value="1"/>
</dbReference>